<dbReference type="PANTHER" id="PTHR10625:SF31">
    <property type="entry name" value="HISTONE DEACETYLASE DOMAIN-CONTAINING PROTEIN"/>
    <property type="match status" value="1"/>
</dbReference>
<sequence>MRKTGFVCHESYFWHDTGNGALFLPPGGWIESDIHSENPATKRRFKNLLERSGLSSSLTYLEPRLATREQVQLYHTSEYIDKVKKLSDTTGGDAGELALVGSGSYEIALLSTGGALTAVDAVMTGQVDNVYALTRPPGHHAEKELGMGFCLFNNVAIAAAYARETYNLKRILVLDWDVHHGNGTESAFYDESGVLFISLHQEMNFPPERGLAEHVGEGEGEGFNVNIPLPAGTGNAGYMYAFETVVKPIVDQFQPELILLSAGQDPSMFDPLARMMVTAEGFRTFTSFMLKLADKHCDGRLVACHEGGYSAPYVPFCSLAIVEEMSGIRTEVEDPFIAAMYKIPTNELYDIQKQYVDQVKEIQSKYWNMEYQASL</sequence>
<dbReference type="InterPro" id="IPR023696">
    <property type="entry name" value="Ureohydrolase_dom_sf"/>
</dbReference>
<keyword evidence="5" id="KW-1185">Reference proteome</keyword>
<dbReference type="InterPro" id="IPR023801">
    <property type="entry name" value="His_deacetylse_dom"/>
</dbReference>
<reference evidence="3 5" key="1">
    <citation type="submission" date="2015-07" db="EMBL/GenBank/DDBJ databases">
        <title>Fjat-14205 dsm 2895.</title>
        <authorList>
            <person name="Liu B."/>
            <person name="Wang J."/>
            <person name="Zhu Y."/>
            <person name="Liu G."/>
            <person name="Chen Q."/>
            <person name="Chen Z."/>
            <person name="Lan J."/>
            <person name="Che J."/>
            <person name="Ge C."/>
            <person name="Shi H."/>
            <person name="Pan Z."/>
            <person name="Liu X."/>
        </authorList>
    </citation>
    <scope>NUCLEOTIDE SEQUENCE [LARGE SCALE GENOMIC DNA]</scope>
    <source>
        <strain evidence="3 5">DSM 2895</strain>
    </source>
</reference>
<evidence type="ECO:0000313" key="4">
    <source>
        <dbReference type="EMBL" id="SDK08002.1"/>
    </source>
</evidence>
<dbReference type="Proteomes" id="UP000037269">
    <property type="component" value="Unassembled WGS sequence"/>
</dbReference>
<evidence type="ECO:0000313" key="3">
    <source>
        <dbReference type="EMBL" id="KON96563.1"/>
    </source>
</evidence>
<reference evidence="4 6" key="2">
    <citation type="submission" date="2016-10" db="EMBL/GenBank/DDBJ databases">
        <authorList>
            <person name="de Groot N.N."/>
        </authorList>
    </citation>
    <scope>NUCLEOTIDE SEQUENCE [LARGE SCALE GENOMIC DNA]</scope>
    <source>
        <strain evidence="4 6">DSM 2895</strain>
    </source>
</reference>
<name>A0A0D1USD6_ANEMI</name>
<dbReference type="GO" id="GO:0004407">
    <property type="term" value="F:histone deacetylase activity"/>
    <property type="evidence" value="ECO:0007669"/>
    <property type="project" value="TreeGrafter"/>
</dbReference>
<dbReference type="GO" id="GO:0005737">
    <property type="term" value="C:cytoplasm"/>
    <property type="evidence" value="ECO:0007669"/>
    <property type="project" value="TreeGrafter"/>
</dbReference>
<evidence type="ECO:0000313" key="6">
    <source>
        <dbReference type="Proteomes" id="UP000182836"/>
    </source>
</evidence>
<dbReference type="EMBL" id="FNED01000038">
    <property type="protein sequence ID" value="SDK08002.1"/>
    <property type="molecule type" value="Genomic_DNA"/>
</dbReference>
<dbReference type="Pfam" id="PF00850">
    <property type="entry name" value="Hist_deacetyl"/>
    <property type="match status" value="1"/>
</dbReference>
<dbReference type="RefSeq" id="WP_043064246.1">
    <property type="nucleotide sequence ID" value="NZ_BJOA01000286.1"/>
</dbReference>
<evidence type="ECO:0000259" key="2">
    <source>
        <dbReference type="Pfam" id="PF00850"/>
    </source>
</evidence>
<dbReference type="PANTHER" id="PTHR10625">
    <property type="entry name" value="HISTONE DEACETYLASE HDAC1-RELATED"/>
    <property type="match status" value="1"/>
</dbReference>
<gene>
    <name evidence="3" type="ORF">AF333_14860</name>
    <name evidence="4" type="ORF">SAMN04487909_1387</name>
</gene>
<dbReference type="InterPro" id="IPR037138">
    <property type="entry name" value="His_deacetylse_dom_sf"/>
</dbReference>
<dbReference type="Proteomes" id="UP000182836">
    <property type="component" value="Unassembled WGS sequence"/>
</dbReference>
<dbReference type="GO" id="GO:0040029">
    <property type="term" value="P:epigenetic regulation of gene expression"/>
    <property type="evidence" value="ECO:0007669"/>
    <property type="project" value="TreeGrafter"/>
</dbReference>
<dbReference type="InterPro" id="IPR000286">
    <property type="entry name" value="HDACs"/>
</dbReference>
<protein>
    <submittedName>
        <fullName evidence="4">Acetoin utilization deacetylase AcuC</fullName>
    </submittedName>
    <submittedName>
        <fullName evidence="3">Acetoin utilization protein</fullName>
    </submittedName>
</protein>
<dbReference type="CDD" id="cd09996">
    <property type="entry name" value="HDAC_classII_1"/>
    <property type="match status" value="1"/>
</dbReference>
<dbReference type="STRING" id="47500.AF333_14860"/>
<comment type="similarity">
    <text evidence="1">Belongs to the histone deacetylase family.</text>
</comment>
<dbReference type="SUPFAM" id="SSF52768">
    <property type="entry name" value="Arginase/deacetylase"/>
    <property type="match status" value="1"/>
</dbReference>
<proteinExistence type="inferred from homology"/>
<dbReference type="GeneID" id="42306457"/>
<organism evidence="3 5">
    <name type="scientific">Aneurinibacillus migulanus</name>
    <name type="common">Bacillus migulanus</name>
    <dbReference type="NCBI Taxonomy" id="47500"/>
    <lineage>
        <taxon>Bacteria</taxon>
        <taxon>Bacillati</taxon>
        <taxon>Bacillota</taxon>
        <taxon>Bacilli</taxon>
        <taxon>Bacillales</taxon>
        <taxon>Paenibacillaceae</taxon>
        <taxon>Aneurinibacillus group</taxon>
        <taxon>Aneurinibacillus</taxon>
    </lineage>
</organism>
<evidence type="ECO:0000313" key="5">
    <source>
        <dbReference type="Proteomes" id="UP000037269"/>
    </source>
</evidence>
<dbReference type="PATRIC" id="fig|47500.12.peg.1749"/>
<dbReference type="Gene3D" id="3.40.800.20">
    <property type="entry name" value="Histone deacetylase domain"/>
    <property type="match status" value="1"/>
</dbReference>
<evidence type="ECO:0000256" key="1">
    <source>
        <dbReference type="ARBA" id="ARBA00005947"/>
    </source>
</evidence>
<dbReference type="EMBL" id="LGUG01000004">
    <property type="protein sequence ID" value="KON96563.1"/>
    <property type="molecule type" value="Genomic_DNA"/>
</dbReference>
<accession>A0A0D1USD6</accession>
<feature type="domain" description="Histone deacetylase" evidence="2">
    <location>
        <begin position="35"/>
        <end position="323"/>
    </location>
</feature>
<dbReference type="AlphaFoldDB" id="A0A0D1USD6"/>
<dbReference type="PRINTS" id="PR01270">
    <property type="entry name" value="HDASUPER"/>
</dbReference>
<dbReference type="OrthoDB" id="9808367at2"/>